<dbReference type="Pfam" id="PF22694">
    <property type="entry name" value="CtpB_N-like"/>
    <property type="match status" value="1"/>
</dbReference>
<dbReference type="SMART" id="SM00228">
    <property type="entry name" value="PDZ"/>
    <property type="match status" value="1"/>
</dbReference>
<evidence type="ECO:0000256" key="3">
    <source>
        <dbReference type="ARBA" id="ARBA00022801"/>
    </source>
</evidence>
<feature type="domain" description="PDZ" evidence="6">
    <location>
        <begin position="96"/>
        <end position="170"/>
    </location>
</feature>
<comment type="similarity">
    <text evidence="1">Belongs to the peptidase S41A family.</text>
</comment>
<gene>
    <name evidence="7" type="ORF">GFC01_11075</name>
</gene>
<dbReference type="PROSITE" id="PS50106">
    <property type="entry name" value="PDZ"/>
    <property type="match status" value="1"/>
</dbReference>
<dbReference type="InterPro" id="IPR029045">
    <property type="entry name" value="ClpP/crotonase-like_dom_sf"/>
</dbReference>
<dbReference type="InterPro" id="IPR036582">
    <property type="entry name" value="Mao_N_sf"/>
</dbReference>
<dbReference type="Proteomes" id="UP000441717">
    <property type="component" value="Unassembled WGS sequence"/>
</dbReference>
<evidence type="ECO:0000259" key="6">
    <source>
        <dbReference type="PROSITE" id="PS50106"/>
    </source>
</evidence>
<dbReference type="EMBL" id="WHYR01000029">
    <property type="protein sequence ID" value="MQL52794.1"/>
    <property type="molecule type" value="Genomic_DNA"/>
</dbReference>
<sequence>MDMKSGVVFMFKRLVPLCLILSLLFWPVLPAAAGDVDRGASTVKEIMDYVHRYHIGKPEVGQLVDGAVRGMLENLGDPYTEYLSPEGLDQFTGSLEGEMAGIGVELEGWPPYPAVVKVMPGSPATRAGIREKDRIIRVDGQEVGGLPLQQVVEKIRGPAGSRVVLTIRRSGGQDLTVEVNRENLNLPTLEWQMLPGNTGYINIRTFGSRTAEELKAVLEKWQPAGISGLILDLRSDPGGYLQAAVDIAGYFLPAGQLVVTTVDRDGRKENYYTAGRAMAAGIPLVVLVDGMTASAAEVLAGALQDYKAAVLVGDRTYGKGVVQAIIPLEAGGALKITVARYLTPRGRSIDGSGLAPDRWVLTPALQLPAARQELHPGAPRTVIFDLKGGAVMVGGEECPGGLPAQVRSGDVYLPLRFTLEALGFQVRWQEEGRLVFIDAPGRKAVLHVDRNTVTINGLEQPLGGTLYSPAGSLYAPLSLFTTLGVTVSPPEEHLKLELSPGKQE</sequence>
<dbReference type="PANTHER" id="PTHR32060">
    <property type="entry name" value="TAIL-SPECIFIC PROTEASE"/>
    <property type="match status" value="1"/>
</dbReference>
<dbReference type="GO" id="GO:0006508">
    <property type="term" value="P:proteolysis"/>
    <property type="evidence" value="ECO:0007669"/>
    <property type="project" value="UniProtKB-KW"/>
</dbReference>
<dbReference type="SUPFAM" id="SSF50156">
    <property type="entry name" value="PDZ domain-like"/>
    <property type="match status" value="1"/>
</dbReference>
<dbReference type="AlphaFoldDB" id="A0A6N7IRV2"/>
<feature type="chain" id="PRO_5026985461" evidence="5">
    <location>
        <begin position="34"/>
        <end position="504"/>
    </location>
</feature>
<reference evidence="7 8" key="1">
    <citation type="submission" date="2019-10" db="EMBL/GenBank/DDBJ databases">
        <title>Comparative genomics of sulfur disproportionating microorganisms.</title>
        <authorList>
            <person name="Ward L.M."/>
            <person name="Bertran E."/>
            <person name="Johnston D."/>
        </authorList>
    </citation>
    <scope>NUCLEOTIDE SEQUENCE [LARGE SCALE GENOMIC DNA]</scope>
    <source>
        <strain evidence="7 8">DSM 14055</strain>
    </source>
</reference>
<feature type="signal peptide" evidence="5">
    <location>
        <begin position="1"/>
        <end position="33"/>
    </location>
</feature>
<dbReference type="SUPFAM" id="SSF52096">
    <property type="entry name" value="ClpP/crotonase"/>
    <property type="match status" value="1"/>
</dbReference>
<dbReference type="Gene3D" id="2.30.42.10">
    <property type="match status" value="1"/>
</dbReference>
<dbReference type="InterPro" id="IPR055210">
    <property type="entry name" value="CtpA/B_N"/>
</dbReference>
<dbReference type="GO" id="GO:0004175">
    <property type="term" value="F:endopeptidase activity"/>
    <property type="evidence" value="ECO:0007669"/>
    <property type="project" value="TreeGrafter"/>
</dbReference>
<keyword evidence="8" id="KW-1185">Reference proteome</keyword>
<name>A0A6N7IRV2_9FIRM</name>
<evidence type="ECO:0000256" key="4">
    <source>
        <dbReference type="ARBA" id="ARBA00022825"/>
    </source>
</evidence>
<proteinExistence type="inferred from homology"/>
<dbReference type="Gene3D" id="3.30.750.44">
    <property type="match status" value="1"/>
</dbReference>
<dbReference type="CDD" id="cd07560">
    <property type="entry name" value="Peptidase_S41_CPP"/>
    <property type="match status" value="1"/>
</dbReference>
<evidence type="ECO:0000313" key="8">
    <source>
        <dbReference type="Proteomes" id="UP000441717"/>
    </source>
</evidence>
<dbReference type="InterPro" id="IPR036034">
    <property type="entry name" value="PDZ_sf"/>
</dbReference>
<dbReference type="PANTHER" id="PTHR32060:SF30">
    <property type="entry name" value="CARBOXY-TERMINAL PROCESSING PROTEASE CTPA"/>
    <property type="match status" value="1"/>
</dbReference>
<dbReference type="InterPro" id="IPR004447">
    <property type="entry name" value="Peptidase_S41A"/>
</dbReference>
<keyword evidence="2" id="KW-0645">Protease</keyword>
<dbReference type="InterPro" id="IPR012854">
    <property type="entry name" value="Cu_amine_oxidase-like_N"/>
</dbReference>
<dbReference type="InterPro" id="IPR041489">
    <property type="entry name" value="PDZ_6"/>
</dbReference>
<dbReference type="InterPro" id="IPR001478">
    <property type="entry name" value="PDZ"/>
</dbReference>
<dbReference type="Pfam" id="PF17820">
    <property type="entry name" value="PDZ_6"/>
    <property type="match status" value="1"/>
</dbReference>
<dbReference type="Pfam" id="PF07833">
    <property type="entry name" value="Cu_amine_oxidN1"/>
    <property type="match status" value="1"/>
</dbReference>
<protein>
    <submittedName>
        <fullName evidence="7">PDZ domain-containing protein</fullName>
    </submittedName>
</protein>
<dbReference type="GO" id="GO:0007165">
    <property type="term" value="P:signal transduction"/>
    <property type="evidence" value="ECO:0007669"/>
    <property type="project" value="TreeGrafter"/>
</dbReference>
<dbReference type="GO" id="GO:0008236">
    <property type="term" value="F:serine-type peptidase activity"/>
    <property type="evidence" value="ECO:0007669"/>
    <property type="project" value="UniProtKB-KW"/>
</dbReference>
<evidence type="ECO:0000313" key="7">
    <source>
        <dbReference type="EMBL" id="MQL52794.1"/>
    </source>
</evidence>
<dbReference type="Gene3D" id="3.30.457.10">
    <property type="entry name" value="Copper amine oxidase-like, N-terminal domain"/>
    <property type="match status" value="1"/>
</dbReference>
<dbReference type="OrthoDB" id="9812068at2"/>
<comment type="caution">
    <text evidence="7">The sequence shown here is derived from an EMBL/GenBank/DDBJ whole genome shotgun (WGS) entry which is preliminary data.</text>
</comment>
<dbReference type="NCBIfam" id="TIGR00225">
    <property type="entry name" value="prc"/>
    <property type="match status" value="1"/>
</dbReference>
<organism evidence="7 8">
    <name type="scientific">Desulfofundulus thermobenzoicus</name>
    <dbReference type="NCBI Taxonomy" id="29376"/>
    <lineage>
        <taxon>Bacteria</taxon>
        <taxon>Bacillati</taxon>
        <taxon>Bacillota</taxon>
        <taxon>Clostridia</taxon>
        <taxon>Eubacteriales</taxon>
        <taxon>Peptococcaceae</taxon>
        <taxon>Desulfofundulus</taxon>
    </lineage>
</organism>
<evidence type="ECO:0000256" key="2">
    <source>
        <dbReference type="ARBA" id="ARBA00022670"/>
    </source>
</evidence>
<keyword evidence="3" id="KW-0378">Hydrolase</keyword>
<accession>A0A6N7IRV2</accession>
<dbReference type="SMART" id="SM00245">
    <property type="entry name" value="TSPc"/>
    <property type="match status" value="1"/>
</dbReference>
<evidence type="ECO:0000256" key="5">
    <source>
        <dbReference type="SAM" id="SignalP"/>
    </source>
</evidence>
<dbReference type="Pfam" id="PF03572">
    <property type="entry name" value="Peptidase_S41"/>
    <property type="match status" value="1"/>
</dbReference>
<keyword evidence="5" id="KW-0732">Signal</keyword>
<dbReference type="InterPro" id="IPR005151">
    <property type="entry name" value="Tail-specific_protease"/>
</dbReference>
<dbReference type="GO" id="GO:0030288">
    <property type="term" value="C:outer membrane-bounded periplasmic space"/>
    <property type="evidence" value="ECO:0007669"/>
    <property type="project" value="TreeGrafter"/>
</dbReference>
<keyword evidence="4" id="KW-0720">Serine protease</keyword>
<dbReference type="Gene3D" id="3.90.226.10">
    <property type="entry name" value="2-enoyl-CoA Hydratase, Chain A, domain 1"/>
    <property type="match status" value="1"/>
</dbReference>
<dbReference type="SUPFAM" id="SSF55383">
    <property type="entry name" value="Copper amine oxidase, domain N"/>
    <property type="match status" value="1"/>
</dbReference>
<evidence type="ECO:0000256" key="1">
    <source>
        <dbReference type="ARBA" id="ARBA00009179"/>
    </source>
</evidence>
<dbReference type="CDD" id="cd06782">
    <property type="entry name" value="cpPDZ_CPP-like"/>
    <property type="match status" value="1"/>
</dbReference>